<proteinExistence type="predicted"/>
<evidence type="ECO:0000313" key="2">
    <source>
        <dbReference type="EMBL" id="DAD65191.1"/>
    </source>
</evidence>
<sequence>MADFVSTEMHRRPAKNGGTEDFHKCEMWKQHG</sequence>
<reference evidence="2" key="1">
    <citation type="journal article" date="2021" name="Proc. Natl. Acad. Sci. U.S.A.">
        <title>A Catalog of Tens of Thousands of Viruses from Human Metagenomes Reveals Hidden Associations with Chronic Diseases.</title>
        <authorList>
            <person name="Tisza M.J."/>
            <person name="Buck C.B."/>
        </authorList>
    </citation>
    <scope>NUCLEOTIDE SEQUENCE</scope>
    <source>
        <strain evidence="2">CtHFk21</strain>
    </source>
</reference>
<dbReference type="EMBL" id="BK014637">
    <property type="protein sequence ID" value="DAD65191.1"/>
    <property type="molecule type" value="Genomic_DNA"/>
</dbReference>
<protein>
    <submittedName>
        <fullName evidence="2">Uncharacterized protein</fullName>
    </submittedName>
</protein>
<accession>A0A8S5L621</accession>
<name>A0A8S5L621_9CAUD</name>
<feature type="region of interest" description="Disordered" evidence="1">
    <location>
        <begin position="1"/>
        <end position="24"/>
    </location>
</feature>
<organism evidence="2">
    <name type="scientific">Myoviridae sp. ctHFk21</name>
    <dbReference type="NCBI Taxonomy" id="2823538"/>
    <lineage>
        <taxon>Viruses</taxon>
        <taxon>Duplodnaviria</taxon>
        <taxon>Heunggongvirae</taxon>
        <taxon>Uroviricota</taxon>
        <taxon>Caudoviricetes</taxon>
    </lineage>
</organism>
<evidence type="ECO:0000256" key="1">
    <source>
        <dbReference type="SAM" id="MobiDB-lite"/>
    </source>
</evidence>